<dbReference type="AlphaFoldDB" id="A0A9Q1IEL6"/>
<reference evidence="2" key="1">
    <citation type="journal article" date="2023" name="Science">
        <title>Genome structures resolve the early diversification of teleost fishes.</title>
        <authorList>
            <person name="Parey E."/>
            <person name="Louis A."/>
            <person name="Montfort J."/>
            <person name="Bouchez O."/>
            <person name="Roques C."/>
            <person name="Iampietro C."/>
            <person name="Lluch J."/>
            <person name="Castinel A."/>
            <person name="Donnadieu C."/>
            <person name="Desvignes T."/>
            <person name="Floi Bucao C."/>
            <person name="Jouanno E."/>
            <person name="Wen M."/>
            <person name="Mejri S."/>
            <person name="Dirks R."/>
            <person name="Jansen H."/>
            <person name="Henkel C."/>
            <person name="Chen W.J."/>
            <person name="Zahm M."/>
            <person name="Cabau C."/>
            <person name="Klopp C."/>
            <person name="Thompson A.W."/>
            <person name="Robinson-Rechavi M."/>
            <person name="Braasch I."/>
            <person name="Lecointre G."/>
            <person name="Bobe J."/>
            <person name="Postlethwait J.H."/>
            <person name="Berthelot C."/>
            <person name="Roest Crollius H."/>
            <person name="Guiguen Y."/>
        </authorList>
    </citation>
    <scope>NUCLEOTIDE SEQUENCE</scope>
    <source>
        <strain evidence="2">WJC10195</strain>
    </source>
</reference>
<keyword evidence="3" id="KW-1185">Reference proteome</keyword>
<comment type="caution">
    <text evidence="2">The sequence shown here is derived from an EMBL/GenBank/DDBJ whole genome shotgun (WGS) entry which is preliminary data.</text>
</comment>
<organism evidence="2 3">
    <name type="scientific">Synaphobranchus kaupii</name>
    <name type="common">Kaup's arrowtooth eel</name>
    <dbReference type="NCBI Taxonomy" id="118154"/>
    <lineage>
        <taxon>Eukaryota</taxon>
        <taxon>Metazoa</taxon>
        <taxon>Chordata</taxon>
        <taxon>Craniata</taxon>
        <taxon>Vertebrata</taxon>
        <taxon>Euteleostomi</taxon>
        <taxon>Actinopterygii</taxon>
        <taxon>Neopterygii</taxon>
        <taxon>Teleostei</taxon>
        <taxon>Anguilliformes</taxon>
        <taxon>Synaphobranchidae</taxon>
        <taxon>Synaphobranchus</taxon>
    </lineage>
</organism>
<evidence type="ECO:0000313" key="2">
    <source>
        <dbReference type="EMBL" id="KAJ8336827.1"/>
    </source>
</evidence>
<evidence type="ECO:0000313" key="3">
    <source>
        <dbReference type="Proteomes" id="UP001152622"/>
    </source>
</evidence>
<feature type="region of interest" description="Disordered" evidence="1">
    <location>
        <begin position="54"/>
        <end position="100"/>
    </location>
</feature>
<sequence length="100" mass="11239">MLTSKSYDWNRLKEILASARYGVSLLDRTLLMGRRSISCSEGAAINFRRAQRRQVGTESHSATTARGKLERAREREMESAGRKEMMMMVTAGREIPATTG</sequence>
<name>A0A9Q1IEL6_SYNKA</name>
<feature type="compositionally biased region" description="Basic and acidic residues" evidence="1">
    <location>
        <begin position="67"/>
        <end position="85"/>
    </location>
</feature>
<dbReference type="Proteomes" id="UP001152622">
    <property type="component" value="Chromosome 19"/>
</dbReference>
<evidence type="ECO:0000256" key="1">
    <source>
        <dbReference type="SAM" id="MobiDB-lite"/>
    </source>
</evidence>
<proteinExistence type="predicted"/>
<accession>A0A9Q1IEL6</accession>
<gene>
    <name evidence="2" type="ORF">SKAU_G00380470</name>
</gene>
<dbReference type="EMBL" id="JAINUF010000019">
    <property type="protein sequence ID" value="KAJ8336827.1"/>
    <property type="molecule type" value="Genomic_DNA"/>
</dbReference>
<feature type="compositionally biased region" description="Polar residues" evidence="1">
    <location>
        <begin position="54"/>
        <end position="64"/>
    </location>
</feature>
<protein>
    <submittedName>
        <fullName evidence="2">Uncharacterized protein</fullName>
    </submittedName>
</protein>